<dbReference type="GO" id="GO:0071555">
    <property type="term" value="P:cell wall organization"/>
    <property type="evidence" value="ECO:0007669"/>
    <property type="project" value="UniProtKB-KW"/>
</dbReference>
<dbReference type="Pfam" id="PF00905">
    <property type="entry name" value="Transpeptidase"/>
    <property type="match status" value="1"/>
</dbReference>
<keyword evidence="10" id="KW-0133">Cell shape</keyword>
<evidence type="ECO:0000256" key="8">
    <source>
        <dbReference type="ARBA" id="ARBA00022692"/>
    </source>
</evidence>
<evidence type="ECO:0000256" key="12">
    <source>
        <dbReference type="ARBA" id="ARBA00022989"/>
    </source>
</evidence>
<evidence type="ECO:0000313" key="21">
    <source>
        <dbReference type="EMBL" id="RRG17904.1"/>
    </source>
</evidence>
<evidence type="ECO:0000259" key="20">
    <source>
        <dbReference type="Pfam" id="PF00912"/>
    </source>
</evidence>
<keyword evidence="4" id="KW-0121">Carboxypeptidase</keyword>
<dbReference type="InterPro" id="IPR023346">
    <property type="entry name" value="Lysozyme-like_dom_sf"/>
</dbReference>
<feature type="domain" description="Penicillin-binding protein transpeptidase" evidence="19">
    <location>
        <begin position="344"/>
        <end position="608"/>
    </location>
</feature>
<accession>A0A3P2RBI8</accession>
<feature type="compositionally biased region" description="Polar residues" evidence="18">
    <location>
        <begin position="662"/>
        <end position="680"/>
    </location>
</feature>
<feature type="compositionally biased region" description="Low complexity" evidence="18">
    <location>
        <begin position="651"/>
        <end position="661"/>
    </location>
</feature>
<proteinExistence type="inferred from homology"/>
<keyword evidence="6" id="KW-0328">Glycosyltransferase</keyword>
<protein>
    <submittedName>
        <fullName evidence="21">PBP1A family penicillin-binding protein</fullName>
    </submittedName>
</protein>
<dbReference type="InterPro" id="IPR012338">
    <property type="entry name" value="Beta-lactam/transpept-like"/>
</dbReference>
<evidence type="ECO:0000256" key="6">
    <source>
        <dbReference type="ARBA" id="ARBA00022676"/>
    </source>
</evidence>
<keyword evidence="12" id="KW-1133">Transmembrane helix</keyword>
<gene>
    <name evidence="21" type="ORF">D3P96_05750</name>
</gene>
<dbReference type="GO" id="GO:0030288">
    <property type="term" value="C:outer membrane-bounded periplasmic space"/>
    <property type="evidence" value="ECO:0007669"/>
    <property type="project" value="TreeGrafter"/>
</dbReference>
<dbReference type="InterPro" id="IPR036950">
    <property type="entry name" value="PBP_transglycosylase"/>
</dbReference>
<keyword evidence="14" id="KW-0511">Multifunctional enzyme</keyword>
<keyword evidence="11" id="KW-0573">Peptidoglycan synthesis</keyword>
<evidence type="ECO:0000256" key="13">
    <source>
        <dbReference type="ARBA" id="ARBA00023136"/>
    </source>
</evidence>
<evidence type="ECO:0000256" key="9">
    <source>
        <dbReference type="ARBA" id="ARBA00022801"/>
    </source>
</evidence>
<dbReference type="InterPro" id="IPR050396">
    <property type="entry name" value="Glycosyltr_51/Transpeptidase"/>
</dbReference>
<feature type="region of interest" description="Disordered" evidence="18">
    <location>
        <begin position="641"/>
        <end position="680"/>
    </location>
</feature>
<organism evidence="21 22">
    <name type="scientific">Weissella viridescens</name>
    <name type="common">Lactobacillus viridescens</name>
    <dbReference type="NCBI Taxonomy" id="1629"/>
    <lineage>
        <taxon>Bacteria</taxon>
        <taxon>Bacillati</taxon>
        <taxon>Bacillota</taxon>
        <taxon>Bacilli</taxon>
        <taxon>Lactobacillales</taxon>
        <taxon>Lactobacillaceae</taxon>
        <taxon>Weissella</taxon>
    </lineage>
</organism>
<evidence type="ECO:0000256" key="15">
    <source>
        <dbReference type="ARBA" id="ARBA00023316"/>
    </source>
</evidence>
<sequence length="698" mass="76724">MERKMKNWFKKGFARIKPIWQRYQITRWLIVLFLTLIFVISALGTFKAKTTDVSDLKTRLKDSTIIYDHANKKAGSIAGQKGTYVGFNQISPNVTNAIIATEDRNFYKEPGFSVKGTLRGALTTVYYRLKGSHASAGGSTITQQLVKNAFLTQDQTISRKIKELFLSVQVEKEYSKNDIITMYMNNAYFGRGAWGVQDAAQKYFGVDAKDLNVEQGAMLAGMLQSPNGYDPISQPQAALNRRNQVLQNLVNDHKLSQADADTIAKTPIGASNHEHVDNSYRYPSYFDAVINEAIGKYHLKENKLLNDGYRIYTSLDQDDQTNLQNNFDDPSLNPVGGDSQAASIVMDAKNGGVRAVVGGRGEHVFRGFNRATQMYRSPGSTIKPIVDYAPALSRGFSVDSKLKNQISSFGSNGYEPHNAEDVQTKPVPMYQAIENSYNITAVWLLDQIGTKVGFKSAEDAGLPVEKSDNNLSLAIGGMKKGVSPLQMTQAYTSFANGGKMSNGHFITKIEDASGKVIVEAKPQQKRLWSPKVTKEMTSMMLGVYTNGTGVSANPYGFKVAGKTGTTEVTGKDSSATNATDSWAIAYTPDVVVTTWMGYDKTDAEHTLPIYLSQTAGPLMKQTLEQVLPNTPNTPFDVKSVREQQADEAAAKARQASQNQNSDSGTNDITGKIRQGTQDTIDNFNRGAKKVWSDLIGNF</sequence>
<evidence type="ECO:0000256" key="1">
    <source>
        <dbReference type="ARBA" id="ARBA00007090"/>
    </source>
</evidence>
<evidence type="ECO:0000256" key="18">
    <source>
        <dbReference type="SAM" id="MobiDB-lite"/>
    </source>
</evidence>
<dbReference type="GO" id="GO:0008658">
    <property type="term" value="F:penicillin binding"/>
    <property type="evidence" value="ECO:0007669"/>
    <property type="project" value="InterPro"/>
</dbReference>
<reference evidence="21 22" key="1">
    <citation type="submission" date="2018-10" db="EMBL/GenBank/DDBJ databases">
        <title>Draft genome sequence of Weissella viridescens UCO-SMC3.</title>
        <authorList>
            <person name="Garcia-Cancino A."/>
            <person name="Espinoza-Monje M."/>
            <person name="Albarracin L."/>
            <person name="Garcia-Castillo V."/>
            <person name="Campos-Martin J."/>
            <person name="Nakano Y."/>
            <person name="Guitierrez-Zamorano C."/>
            <person name="Ikeda-Ohtsubo W."/>
            <person name="Morita H."/>
            <person name="Kitazawa H."/>
            <person name="Villena J."/>
        </authorList>
    </citation>
    <scope>NUCLEOTIDE SEQUENCE [LARGE SCALE GENOMIC DNA]</scope>
    <source>
        <strain evidence="21 22">UCO-SMC3</strain>
    </source>
</reference>
<comment type="catalytic activity">
    <reaction evidence="16">
        <text>Preferential cleavage: (Ac)2-L-Lys-D-Ala-|-D-Ala. Also transpeptidation of peptidyl-alanyl moieties that are N-acyl substituents of D-alanine.</text>
        <dbReference type="EC" id="3.4.16.4"/>
    </reaction>
</comment>
<dbReference type="GO" id="GO:0006508">
    <property type="term" value="P:proteolysis"/>
    <property type="evidence" value="ECO:0007669"/>
    <property type="project" value="UniProtKB-KW"/>
</dbReference>
<comment type="similarity">
    <text evidence="1">In the C-terminal section; belongs to the transpeptidase family.</text>
</comment>
<feature type="compositionally biased region" description="Basic and acidic residues" evidence="18">
    <location>
        <begin position="641"/>
        <end position="650"/>
    </location>
</feature>
<dbReference type="NCBIfam" id="TIGR02074">
    <property type="entry name" value="PBP_1a_fam"/>
    <property type="match status" value="1"/>
</dbReference>
<evidence type="ECO:0000313" key="22">
    <source>
        <dbReference type="Proteomes" id="UP000275836"/>
    </source>
</evidence>
<keyword evidence="9" id="KW-0378">Hydrolase</keyword>
<evidence type="ECO:0000256" key="5">
    <source>
        <dbReference type="ARBA" id="ARBA00022670"/>
    </source>
</evidence>
<keyword evidence="7" id="KW-0808">Transferase</keyword>
<dbReference type="AlphaFoldDB" id="A0A3P2RBI8"/>
<dbReference type="PANTHER" id="PTHR32282">
    <property type="entry name" value="BINDING PROTEIN TRANSPEPTIDASE, PUTATIVE-RELATED"/>
    <property type="match status" value="1"/>
</dbReference>
<dbReference type="Proteomes" id="UP000275836">
    <property type="component" value="Unassembled WGS sequence"/>
</dbReference>
<evidence type="ECO:0000256" key="16">
    <source>
        <dbReference type="ARBA" id="ARBA00034000"/>
    </source>
</evidence>
<evidence type="ECO:0000256" key="11">
    <source>
        <dbReference type="ARBA" id="ARBA00022984"/>
    </source>
</evidence>
<dbReference type="Gene3D" id="3.40.710.10">
    <property type="entry name" value="DD-peptidase/beta-lactamase superfamily"/>
    <property type="match status" value="1"/>
</dbReference>
<dbReference type="PANTHER" id="PTHR32282:SF32">
    <property type="entry name" value="PENICILLIN-BINDING PROTEIN 2A"/>
    <property type="match status" value="1"/>
</dbReference>
<dbReference type="GO" id="GO:0008360">
    <property type="term" value="P:regulation of cell shape"/>
    <property type="evidence" value="ECO:0007669"/>
    <property type="project" value="UniProtKB-KW"/>
</dbReference>
<dbReference type="GO" id="GO:0009002">
    <property type="term" value="F:serine-type D-Ala-D-Ala carboxypeptidase activity"/>
    <property type="evidence" value="ECO:0007669"/>
    <property type="project" value="UniProtKB-EC"/>
</dbReference>
<dbReference type="GO" id="GO:0008955">
    <property type="term" value="F:peptidoglycan glycosyltransferase activity"/>
    <property type="evidence" value="ECO:0007669"/>
    <property type="project" value="UniProtKB-EC"/>
</dbReference>
<name>A0A3P2RBI8_WEIVI</name>
<evidence type="ECO:0000256" key="14">
    <source>
        <dbReference type="ARBA" id="ARBA00023268"/>
    </source>
</evidence>
<evidence type="ECO:0000256" key="3">
    <source>
        <dbReference type="ARBA" id="ARBA00022475"/>
    </source>
</evidence>
<keyword evidence="8" id="KW-0812">Transmembrane</keyword>
<keyword evidence="3" id="KW-1003">Cell membrane</keyword>
<dbReference type="SUPFAM" id="SSF53955">
    <property type="entry name" value="Lysozyme-like"/>
    <property type="match status" value="1"/>
</dbReference>
<evidence type="ECO:0000256" key="17">
    <source>
        <dbReference type="ARBA" id="ARBA00049902"/>
    </source>
</evidence>
<keyword evidence="13" id="KW-0472">Membrane</keyword>
<comment type="catalytic activity">
    <reaction evidence="17">
        <text>[GlcNAc-(1-&gt;4)-Mur2Ac(oyl-L-Ala-gamma-D-Glu-L-Lys-D-Ala-D-Ala)](n)-di-trans,octa-cis-undecaprenyl diphosphate + beta-D-GlcNAc-(1-&gt;4)-Mur2Ac(oyl-L-Ala-gamma-D-Glu-L-Lys-D-Ala-D-Ala)-di-trans,octa-cis-undecaprenyl diphosphate = [GlcNAc-(1-&gt;4)-Mur2Ac(oyl-L-Ala-gamma-D-Glu-L-Lys-D-Ala-D-Ala)](n+1)-di-trans,octa-cis-undecaprenyl diphosphate + di-trans,octa-cis-undecaprenyl diphosphate + H(+)</text>
        <dbReference type="Rhea" id="RHEA:23708"/>
        <dbReference type="Rhea" id="RHEA-COMP:9602"/>
        <dbReference type="Rhea" id="RHEA-COMP:9603"/>
        <dbReference type="ChEBI" id="CHEBI:15378"/>
        <dbReference type="ChEBI" id="CHEBI:58405"/>
        <dbReference type="ChEBI" id="CHEBI:60033"/>
        <dbReference type="ChEBI" id="CHEBI:78435"/>
        <dbReference type="EC" id="2.4.99.28"/>
    </reaction>
</comment>
<evidence type="ECO:0000256" key="10">
    <source>
        <dbReference type="ARBA" id="ARBA00022960"/>
    </source>
</evidence>
<dbReference type="InterPro" id="IPR001264">
    <property type="entry name" value="Glyco_trans_51"/>
</dbReference>
<keyword evidence="15" id="KW-0961">Cell wall biogenesis/degradation</keyword>
<dbReference type="GO" id="GO:0009252">
    <property type="term" value="P:peptidoglycan biosynthetic process"/>
    <property type="evidence" value="ECO:0007669"/>
    <property type="project" value="UniProtKB-KW"/>
</dbReference>
<dbReference type="Gene3D" id="6.20.370.110">
    <property type="match status" value="1"/>
</dbReference>
<dbReference type="Gene3D" id="1.10.3810.10">
    <property type="entry name" value="Biosynthetic peptidoglycan transglycosylase-like"/>
    <property type="match status" value="1"/>
</dbReference>
<evidence type="ECO:0000259" key="19">
    <source>
        <dbReference type="Pfam" id="PF00905"/>
    </source>
</evidence>
<comment type="caution">
    <text evidence="21">The sequence shown here is derived from an EMBL/GenBank/DDBJ whole genome shotgun (WGS) entry which is preliminary data.</text>
</comment>
<dbReference type="EMBL" id="RHGY01000005">
    <property type="protein sequence ID" value="RRG17904.1"/>
    <property type="molecule type" value="Genomic_DNA"/>
</dbReference>
<evidence type="ECO:0000256" key="2">
    <source>
        <dbReference type="ARBA" id="ARBA00007739"/>
    </source>
</evidence>
<feature type="domain" description="Glycosyl transferase family 51" evidence="20">
    <location>
        <begin position="77"/>
        <end position="249"/>
    </location>
</feature>
<comment type="similarity">
    <text evidence="2">In the N-terminal section; belongs to the glycosyltransferase 51 family.</text>
</comment>
<dbReference type="InterPro" id="IPR001460">
    <property type="entry name" value="PCN-bd_Tpept"/>
</dbReference>
<dbReference type="SUPFAM" id="SSF56601">
    <property type="entry name" value="beta-lactamase/transpeptidase-like"/>
    <property type="match status" value="1"/>
</dbReference>
<dbReference type="Pfam" id="PF00912">
    <property type="entry name" value="Transgly"/>
    <property type="match status" value="1"/>
</dbReference>
<keyword evidence="5" id="KW-0645">Protease</keyword>
<evidence type="ECO:0000256" key="4">
    <source>
        <dbReference type="ARBA" id="ARBA00022645"/>
    </source>
</evidence>
<evidence type="ECO:0000256" key="7">
    <source>
        <dbReference type="ARBA" id="ARBA00022679"/>
    </source>
</evidence>
<dbReference type="OrthoDB" id="9766909at2"/>
<dbReference type="FunFam" id="1.10.3810.10:FF:000001">
    <property type="entry name" value="Penicillin-binding protein 1A"/>
    <property type="match status" value="1"/>
</dbReference>